<evidence type="ECO:0000313" key="6">
    <source>
        <dbReference type="Proteomes" id="UP001597641"/>
    </source>
</evidence>
<sequence length="291" mass="33519">MKAAVRKSAIPGSKSFLLKELIAPYFDRSWHFHQEYQIFLVQEGRGTRFVGDSIRAFWEGDLVFIGPNLPHLWRSDNEYLHKNSLLQTRGIVIYFEEDFLGGCISKKEEFELFYHLFARAKQGLEVHGNTKSVVSHMMEELLHLTGVDSIIQLLRIMNTLALSDECIEIAHVGYINPSTEADTDRIGRVYEHIMLHFKNKISLGEVAAIANLSQSSFNRYFKSRANKSFSDFLSEVRIGHACKLLHEQDLTVSQVCYESGFNTLSNFNKQFKDLTGITPLQYKKEHQKHQL</sequence>
<dbReference type="SMART" id="SM00342">
    <property type="entry name" value="HTH_ARAC"/>
    <property type="match status" value="1"/>
</dbReference>
<name>A0ABW6C1E4_9BACT</name>
<keyword evidence="3" id="KW-0804">Transcription</keyword>
<dbReference type="PROSITE" id="PS00041">
    <property type="entry name" value="HTH_ARAC_FAMILY_1"/>
    <property type="match status" value="1"/>
</dbReference>
<reference evidence="6" key="1">
    <citation type="journal article" date="2019" name="Int. J. Syst. Evol. Microbiol.">
        <title>The Global Catalogue of Microorganisms (GCM) 10K type strain sequencing project: providing services to taxonomists for standard genome sequencing and annotation.</title>
        <authorList>
            <consortium name="The Broad Institute Genomics Platform"/>
            <consortium name="The Broad Institute Genome Sequencing Center for Infectious Disease"/>
            <person name="Wu L."/>
            <person name="Ma J."/>
        </authorList>
    </citation>
    <scope>NUCLEOTIDE SEQUENCE [LARGE SCALE GENOMIC DNA]</scope>
    <source>
        <strain evidence="6">KCTC 23984</strain>
    </source>
</reference>
<dbReference type="Gene3D" id="1.10.10.60">
    <property type="entry name" value="Homeodomain-like"/>
    <property type="match status" value="2"/>
</dbReference>
<dbReference type="Proteomes" id="UP001597641">
    <property type="component" value="Unassembled WGS sequence"/>
</dbReference>
<comment type="caution">
    <text evidence="5">The sequence shown here is derived from an EMBL/GenBank/DDBJ whole genome shotgun (WGS) entry which is preliminary data.</text>
</comment>
<dbReference type="EMBL" id="JBHUOX010000021">
    <property type="protein sequence ID" value="MFD3002947.1"/>
    <property type="molecule type" value="Genomic_DNA"/>
</dbReference>
<keyword evidence="1" id="KW-0805">Transcription regulation</keyword>
<dbReference type="PROSITE" id="PS01124">
    <property type="entry name" value="HTH_ARAC_FAMILY_2"/>
    <property type="match status" value="1"/>
</dbReference>
<dbReference type="Pfam" id="PF02311">
    <property type="entry name" value="AraC_binding"/>
    <property type="match status" value="1"/>
</dbReference>
<dbReference type="InterPro" id="IPR009057">
    <property type="entry name" value="Homeodomain-like_sf"/>
</dbReference>
<protein>
    <submittedName>
        <fullName evidence="5">AraC family transcriptional regulator</fullName>
    </submittedName>
</protein>
<organism evidence="5 6">
    <name type="scientific">Pontibacter toksunensis</name>
    <dbReference type="NCBI Taxonomy" id="1332631"/>
    <lineage>
        <taxon>Bacteria</taxon>
        <taxon>Pseudomonadati</taxon>
        <taxon>Bacteroidota</taxon>
        <taxon>Cytophagia</taxon>
        <taxon>Cytophagales</taxon>
        <taxon>Hymenobacteraceae</taxon>
        <taxon>Pontibacter</taxon>
    </lineage>
</organism>
<keyword evidence="6" id="KW-1185">Reference proteome</keyword>
<dbReference type="InterPro" id="IPR014710">
    <property type="entry name" value="RmlC-like_jellyroll"/>
</dbReference>
<proteinExistence type="predicted"/>
<evidence type="ECO:0000256" key="1">
    <source>
        <dbReference type="ARBA" id="ARBA00023015"/>
    </source>
</evidence>
<dbReference type="InterPro" id="IPR011051">
    <property type="entry name" value="RmlC_Cupin_sf"/>
</dbReference>
<dbReference type="PANTHER" id="PTHR43280:SF27">
    <property type="entry name" value="TRANSCRIPTIONAL REGULATOR MTLR"/>
    <property type="match status" value="1"/>
</dbReference>
<feature type="domain" description="HTH araC/xylS-type" evidence="4">
    <location>
        <begin position="187"/>
        <end position="285"/>
    </location>
</feature>
<accession>A0ABW6C1E4</accession>
<dbReference type="InterPro" id="IPR018060">
    <property type="entry name" value="HTH_AraC"/>
</dbReference>
<dbReference type="InterPro" id="IPR018062">
    <property type="entry name" value="HTH_AraC-typ_CS"/>
</dbReference>
<dbReference type="InterPro" id="IPR003313">
    <property type="entry name" value="AraC-bd"/>
</dbReference>
<evidence type="ECO:0000259" key="4">
    <source>
        <dbReference type="PROSITE" id="PS01124"/>
    </source>
</evidence>
<dbReference type="Pfam" id="PF12833">
    <property type="entry name" value="HTH_18"/>
    <property type="match status" value="1"/>
</dbReference>
<dbReference type="RefSeq" id="WP_377489342.1">
    <property type="nucleotide sequence ID" value="NZ_JBHUOX010000021.1"/>
</dbReference>
<dbReference type="SUPFAM" id="SSF51182">
    <property type="entry name" value="RmlC-like cupins"/>
    <property type="match status" value="1"/>
</dbReference>
<dbReference type="Gene3D" id="2.60.120.10">
    <property type="entry name" value="Jelly Rolls"/>
    <property type="match status" value="1"/>
</dbReference>
<dbReference type="SUPFAM" id="SSF46689">
    <property type="entry name" value="Homeodomain-like"/>
    <property type="match status" value="2"/>
</dbReference>
<dbReference type="CDD" id="cd06976">
    <property type="entry name" value="cupin_MtlR-like_N"/>
    <property type="match status" value="1"/>
</dbReference>
<evidence type="ECO:0000256" key="2">
    <source>
        <dbReference type="ARBA" id="ARBA00023125"/>
    </source>
</evidence>
<dbReference type="PANTHER" id="PTHR43280">
    <property type="entry name" value="ARAC-FAMILY TRANSCRIPTIONAL REGULATOR"/>
    <property type="match status" value="1"/>
</dbReference>
<gene>
    <name evidence="5" type="ORF">ACFS7Z_21455</name>
</gene>
<evidence type="ECO:0000313" key="5">
    <source>
        <dbReference type="EMBL" id="MFD3002947.1"/>
    </source>
</evidence>
<keyword evidence="2" id="KW-0238">DNA-binding</keyword>
<evidence type="ECO:0000256" key="3">
    <source>
        <dbReference type="ARBA" id="ARBA00023163"/>
    </source>
</evidence>